<dbReference type="PANTHER" id="PTHR43298">
    <property type="entry name" value="MULTIDRUG RESISTANCE PROTEIN NORM-RELATED"/>
    <property type="match status" value="1"/>
</dbReference>
<evidence type="ECO:0000256" key="10">
    <source>
        <dbReference type="ARBA" id="ARBA00023065"/>
    </source>
</evidence>
<dbReference type="NCBIfam" id="TIGR00797">
    <property type="entry name" value="matE"/>
    <property type="match status" value="1"/>
</dbReference>
<dbReference type="InterPro" id="IPR002528">
    <property type="entry name" value="MATE_fam"/>
</dbReference>
<dbReference type="EMBL" id="CACRST010000009">
    <property type="protein sequence ID" value="VYS85782.1"/>
    <property type="molecule type" value="Genomic_DNA"/>
</dbReference>
<feature type="transmembrane region" description="Helical" evidence="13">
    <location>
        <begin position="417"/>
        <end position="437"/>
    </location>
</feature>
<dbReference type="AlphaFoldDB" id="A0A6N2RY32"/>
<dbReference type="CDD" id="cd13138">
    <property type="entry name" value="MATE_yoeA_like"/>
    <property type="match status" value="1"/>
</dbReference>
<comment type="subcellular location">
    <subcellularLocation>
        <location evidence="2">Cell membrane</location>
        <topology evidence="2">Multi-pass membrane protein</topology>
    </subcellularLocation>
</comment>
<evidence type="ECO:0000256" key="9">
    <source>
        <dbReference type="ARBA" id="ARBA00022989"/>
    </source>
</evidence>
<evidence type="ECO:0000256" key="5">
    <source>
        <dbReference type="ARBA" id="ARBA00022448"/>
    </source>
</evidence>
<keyword evidence="10" id="KW-0406">Ion transport</keyword>
<feature type="transmembrane region" description="Helical" evidence="13">
    <location>
        <begin position="136"/>
        <end position="155"/>
    </location>
</feature>
<feature type="transmembrane region" description="Helical" evidence="13">
    <location>
        <begin position="95"/>
        <end position="116"/>
    </location>
</feature>
<keyword evidence="7" id="KW-1003">Cell membrane</keyword>
<evidence type="ECO:0000256" key="2">
    <source>
        <dbReference type="ARBA" id="ARBA00004651"/>
    </source>
</evidence>
<keyword evidence="5" id="KW-0813">Transport</keyword>
<feature type="transmembrane region" description="Helical" evidence="13">
    <location>
        <begin position="63"/>
        <end position="83"/>
    </location>
</feature>
<dbReference type="InterPro" id="IPR048279">
    <property type="entry name" value="MdtK-like"/>
</dbReference>
<feature type="transmembrane region" description="Helical" evidence="13">
    <location>
        <begin position="386"/>
        <end position="411"/>
    </location>
</feature>
<dbReference type="GO" id="GO:0005886">
    <property type="term" value="C:plasma membrane"/>
    <property type="evidence" value="ECO:0007669"/>
    <property type="project" value="UniProtKB-SubCell"/>
</dbReference>
<feature type="transmembrane region" description="Helical" evidence="13">
    <location>
        <begin position="316"/>
        <end position="337"/>
    </location>
</feature>
<keyword evidence="6" id="KW-0050">Antiport</keyword>
<dbReference type="GO" id="GO:0042910">
    <property type="term" value="F:xenobiotic transmembrane transporter activity"/>
    <property type="evidence" value="ECO:0007669"/>
    <property type="project" value="InterPro"/>
</dbReference>
<gene>
    <name evidence="14" type="primary">mepA_1</name>
    <name evidence="14" type="ORF">BGLFYP119_00871</name>
</gene>
<dbReference type="PANTHER" id="PTHR43298:SF2">
    <property type="entry name" value="FMN_FAD EXPORTER YEEO-RELATED"/>
    <property type="match status" value="1"/>
</dbReference>
<keyword evidence="11 13" id="KW-0472">Membrane</keyword>
<accession>A0A6N2RY32</accession>
<evidence type="ECO:0000256" key="13">
    <source>
        <dbReference type="SAM" id="Phobius"/>
    </source>
</evidence>
<dbReference type="PIRSF" id="PIRSF006603">
    <property type="entry name" value="DinF"/>
    <property type="match status" value="1"/>
</dbReference>
<dbReference type="GO" id="GO:0006811">
    <property type="term" value="P:monoatomic ion transport"/>
    <property type="evidence" value="ECO:0007669"/>
    <property type="project" value="UniProtKB-KW"/>
</dbReference>
<feature type="transmembrane region" description="Helical" evidence="13">
    <location>
        <begin position="357"/>
        <end position="379"/>
    </location>
</feature>
<feature type="transmembrane region" description="Helical" evidence="13">
    <location>
        <begin position="284"/>
        <end position="304"/>
    </location>
</feature>
<sequence length="455" mass="50038">MNKRNQITEGVIWKQLLLFFFPIVFGTFFQQIYNTADTIVVGRFVGKEALAAVGGSVNQVVNLIVEVFVGLTSGAAVIVSQFYGAKDKKNLDKTIHTAFAFSAAAGIVIGTIGYLASDWILTAMNTPLELMDESRVYLHIYFFGTLFNLIYNMGASILRAMGDSRRPLYVLIIACTLNIFLDILLVVIGGMGVEGVAFATIFCQGISAVIVTMMLIKGQEEFSFKLKKLRFYGNSLRSVLRIGVPAGFEAAMYCVANIVIQVFVNRLGTDHVAAWGTFGKIDAVFWMVVNAFSISITTFVGQNYGAGKTKRMRKSVLVCLGMSYAAAVVLSAVLVIFAEPLYRLFTTDKGVVEIGVYMMRFLMPSYFLYVAIGILSGALRGAGKVLVPVLLTCGGVCILRITWMFAVLPVFPGIETIMLSYPVSWGITAILFVIYYIKRFPRVKETVHTTNKGRD</sequence>
<dbReference type="InterPro" id="IPR050222">
    <property type="entry name" value="MATE_MdtK"/>
</dbReference>
<evidence type="ECO:0000256" key="6">
    <source>
        <dbReference type="ARBA" id="ARBA00022449"/>
    </source>
</evidence>
<evidence type="ECO:0000256" key="8">
    <source>
        <dbReference type="ARBA" id="ARBA00022692"/>
    </source>
</evidence>
<comment type="function">
    <text evidence="1">Multidrug efflux pump.</text>
</comment>
<reference evidence="14" key="1">
    <citation type="submission" date="2019-11" db="EMBL/GenBank/DDBJ databases">
        <authorList>
            <person name="Feng L."/>
        </authorList>
    </citation>
    <scope>NUCLEOTIDE SEQUENCE</scope>
    <source>
        <strain evidence="14">BgluceraseaLFYP119</strain>
    </source>
</reference>
<feature type="transmembrane region" description="Helical" evidence="13">
    <location>
        <begin position="239"/>
        <end position="264"/>
    </location>
</feature>
<evidence type="ECO:0000256" key="4">
    <source>
        <dbReference type="ARBA" id="ARBA00020268"/>
    </source>
</evidence>
<protein>
    <recommendedName>
        <fullName evidence="4">Probable multidrug resistance protein NorM</fullName>
    </recommendedName>
    <alternativeName>
        <fullName evidence="12">Multidrug-efflux transporter</fullName>
    </alternativeName>
</protein>
<evidence type="ECO:0000256" key="3">
    <source>
        <dbReference type="ARBA" id="ARBA00010199"/>
    </source>
</evidence>
<evidence type="ECO:0000256" key="7">
    <source>
        <dbReference type="ARBA" id="ARBA00022475"/>
    </source>
</evidence>
<feature type="transmembrane region" description="Helical" evidence="13">
    <location>
        <begin position="12"/>
        <end position="33"/>
    </location>
</feature>
<comment type="similarity">
    <text evidence="3">Belongs to the multi antimicrobial extrusion (MATE) (TC 2.A.66.1) family.</text>
</comment>
<dbReference type="GO" id="GO:0015297">
    <property type="term" value="F:antiporter activity"/>
    <property type="evidence" value="ECO:0007669"/>
    <property type="project" value="UniProtKB-KW"/>
</dbReference>
<keyword evidence="8 13" id="KW-0812">Transmembrane</keyword>
<evidence type="ECO:0000256" key="1">
    <source>
        <dbReference type="ARBA" id="ARBA00003408"/>
    </source>
</evidence>
<feature type="transmembrane region" description="Helical" evidence="13">
    <location>
        <begin position="167"/>
        <end position="190"/>
    </location>
</feature>
<feature type="transmembrane region" description="Helical" evidence="13">
    <location>
        <begin position="196"/>
        <end position="218"/>
    </location>
</feature>
<evidence type="ECO:0000313" key="14">
    <source>
        <dbReference type="EMBL" id="VYS85782.1"/>
    </source>
</evidence>
<proteinExistence type="inferred from homology"/>
<evidence type="ECO:0000256" key="12">
    <source>
        <dbReference type="ARBA" id="ARBA00031636"/>
    </source>
</evidence>
<dbReference type="Pfam" id="PF01554">
    <property type="entry name" value="MatE"/>
    <property type="match status" value="2"/>
</dbReference>
<name>A0A6N2RY32_9FIRM</name>
<organism evidence="14">
    <name type="scientific">Blautia glucerasea</name>
    <dbReference type="NCBI Taxonomy" id="536633"/>
    <lineage>
        <taxon>Bacteria</taxon>
        <taxon>Bacillati</taxon>
        <taxon>Bacillota</taxon>
        <taxon>Clostridia</taxon>
        <taxon>Lachnospirales</taxon>
        <taxon>Lachnospiraceae</taxon>
        <taxon>Blautia</taxon>
    </lineage>
</organism>
<dbReference type="RefSeq" id="WP_156353130.1">
    <property type="nucleotide sequence ID" value="NZ_CACRST010000009.1"/>
</dbReference>
<evidence type="ECO:0000256" key="11">
    <source>
        <dbReference type="ARBA" id="ARBA00023136"/>
    </source>
</evidence>
<keyword evidence="9 13" id="KW-1133">Transmembrane helix</keyword>